<evidence type="ECO:0000313" key="1">
    <source>
        <dbReference type="EMBL" id="QVI19497.1"/>
    </source>
</evidence>
<accession>A0ABX8CJC5</accession>
<dbReference type="PANTHER" id="PTHR47197:SF3">
    <property type="entry name" value="DIHYDRO-HEME D1 DEHYDROGENASE"/>
    <property type="match status" value="1"/>
</dbReference>
<dbReference type="InterPro" id="IPR015943">
    <property type="entry name" value="WD40/YVTN_repeat-like_dom_sf"/>
</dbReference>
<evidence type="ECO:0000313" key="2">
    <source>
        <dbReference type="Proteomes" id="UP000683310"/>
    </source>
</evidence>
<gene>
    <name evidence="1" type="ORF">KHQ06_24365</name>
</gene>
<keyword evidence="2" id="KW-1185">Reference proteome</keyword>
<dbReference type="Gene3D" id="2.130.10.10">
    <property type="entry name" value="YVTN repeat-like/Quinoprotein amine dehydrogenase"/>
    <property type="match status" value="1"/>
</dbReference>
<evidence type="ECO:0008006" key="3">
    <source>
        <dbReference type="Google" id="ProtNLM"/>
    </source>
</evidence>
<sequence length="188" mass="19475">MASKPGSVSVIDPRARAVTATVGVGIRPIEVVFDADRSRLYVGMDGDNSVSVIDVSTNTVAATVAVGQGPLGLALDHRSGTLYVANNVGDSIWTIDTHTNRVTGAIPVHRPSMIAIDQDRRIVYVGVLAATNDPNTSDLTPVAIDADTHKVTPIPGSGRAIASAAVDPGTGAAYLVDYNDSAVYVVRP</sequence>
<name>A0ABX8CJC5_9NOCA</name>
<dbReference type="SUPFAM" id="SSF51004">
    <property type="entry name" value="C-terminal (heme d1) domain of cytochrome cd1-nitrite reductase"/>
    <property type="match status" value="1"/>
</dbReference>
<protein>
    <recommendedName>
        <fullName evidence="3">YVTN family beta-propeller protein</fullName>
    </recommendedName>
</protein>
<dbReference type="InterPro" id="IPR011048">
    <property type="entry name" value="Haem_d1_sf"/>
</dbReference>
<dbReference type="InterPro" id="IPR011964">
    <property type="entry name" value="YVTN_b-propeller_repeat"/>
</dbReference>
<dbReference type="NCBIfam" id="TIGR02276">
    <property type="entry name" value="beta_rpt_yvtn"/>
    <property type="match status" value="2"/>
</dbReference>
<dbReference type="InterPro" id="IPR051200">
    <property type="entry name" value="Host-pathogen_enzymatic-act"/>
</dbReference>
<dbReference type="PANTHER" id="PTHR47197">
    <property type="entry name" value="PROTEIN NIRF"/>
    <property type="match status" value="1"/>
</dbReference>
<organism evidence="1 2">
    <name type="scientific">Nocardia tengchongensis</name>
    <dbReference type="NCBI Taxonomy" id="2055889"/>
    <lineage>
        <taxon>Bacteria</taxon>
        <taxon>Bacillati</taxon>
        <taxon>Actinomycetota</taxon>
        <taxon>Actinomycetes</taxon>
        <taxon>Mycobacteriales</taxon>
        <taxon>Nocardiaceae</taxon>
        <taxon>Nocardia</taxon>
    </lineage>
</organism>
<dbReference type="EMBL" id="CP074371">
    <property type="protein sequence ID" value="QVI19497.1"/>
    <property type="molecule type" value="Genomic_DNA"/>
</dbReference>
<dbReference type="Proteomes" id="UP000683310">
    <property type="component" value="Chromosome"/>
</dbReference>
<proteinExistence type="predicted"/>
<reference evidence="1 2" key="1">
    <citation type="submission" date="2021-04" db="EMBL/GenBank/DDBJ databases">
        <title>Nocardia tengchongensis.</title>
        <authorList>
            <person name="Zhuang k."/>
            <person name="Ran Y."/>
            <person name="Li W."/>
        </authorList>
    </citation>
    <scope>NUCLEOTIDE SEQUENCE [LARGE SCALE GENOMIC DNA]</scope>
    <source>
        <strain evidence="1 2">CFH S0057</strain>
    </source>
</reference>